<dbReference type="InterPro" id="IPR046347">
    <property type="entry name" value="bZIP_sf"/>
</dbReference>
<feature type="region of interest" description="Disordered" evidence="5">
    <location>
        <begin position="234"/>
        <end position="257"/>
    </location>
</feature>
<gene>
    <name evidence="8" type="primary">LOC140036821</name>
</gene>
<dbReference type="InterPro" id="IPR004827">
    <property type="entry name" value="bZIP"/>
</dbReference>
<name>A0ABM4WVJ7_COFAR</name>
<dbReference type="PROSITE" id="PS50217">
    <property type="entry name" value="BZIP"/>
    <property type="match status" value="1"/>
</dbReference>
<reference evidence="8" key="1">
    <citation type="submission" date="2025-08" db="UniProtKB">
        <authorList>
            <consortium name="RefSeq"/>
        </authorList>
    </citation>
    <scope>IDENTIFICATION</scope>
    <source>
        <tissue evidence="8">Leaves</tissue>
    </source>
</reference>
<organism evidence="7 8">
    <name type="scientific">Coffea arabica</name>
    <name type="common">Arabian coffee</name>
    <dbReference type="NCBI Taxonomy" id="13443"/>
    <lineage>
        <taxon>Eukaryota</taxon>
        <taxon>Viridiplantae</taxon>
        <taxon>Streptophyta</taxon>
        <taxon>Embryophyta</taxon>
        <taxon>Tracheophyta</taxon>
        <taxon>Spermatophyta</taxon>
        <taxon>Magnoliopsida</taxon>
        <taxon>eudicotyledons</taxon>
        <taxon>Gunneridae</taxon>
        <taxon>Pentapetalae</taxon>
        <taxon>asterids</taxon>
        <taxon>lamiids</taxon>
        <taxon>Gentianales</taxon>
        <taxon>Rubiaceae</taxon>
        <taxon>Ixoroideae</taxon>
        <taxon>Gardenieae complex</taxon>
        <taxon>Bertiereae - Coffeeae clade</taxon>
        <taxon>Coffeeae</taxon>
        <taxon>Coffea</taxon>
    </lineage>
</organism>
<dbReference type="PANTHER" id="PTHR22952:SF392">
    <property type="entry name" value="BZIP TRANSCRIPTION FACTOR 12"/>
    <property type="match status" value="1"/>
</dbReference>
<evidence type="ECO:0000256" key="5">
    <source>
        <dbReference type="SAM" id="MobiDB-lite"/>
    </source>
</evidence>
<evidence type="ECO:0000259" key="6">
    <source>
        <dbReference type="PROSITE" id="PS50217"/>
    </source>
</evidence>
<dbReference type="RefSeq" id="XP_071935808.1">
    <property type="nucleotide sequence ID" value="XM_072079707.1"/>
</dbReference>
<feature type="compositionally biased region" description="Low complexity" evidence="5">
    <location>
        <begin position="21"/>
        <end position="36"/>
    </location>
</feature>
<dbReference type="Pfam" id="PF00170">
    <property type="entry name" value="bZIP_1"/>
    <property type="match status" value="1"/>
</dbReference>
<protein>
    <submittedName>
        <fullName evidence="8">ABSCISIC ACID-INSENSITIVE 5-like protein 2 isoform X1</fullName>
    </submittedName>
</protein>
<evidence type="ECO:0000256" key="4">
    <source>
        <dbReference type="SAM" id="Coils"/>
    </source>
</evidence>
<keyword evidence="3" id="KW-0539">Nucleus</keyword>
<evidence type="ECO:0000313" key="7">
    <source>
        <dbReference type="Proteomes" id="UP001652660"/>
    </source>
</evidence>
<feature type="coiled-coil region" evidence="4">
    <location>
        <begin position="289"/>
        <end position="321"/>
    </location>
</feature>
<accession>A0ABM4WVJ7</accession>
<dbReference type="CDD" id="cd14707">
    <property type="entry name" value="bZIP_plant_BZIP46"/>
    <property type="match status" value="1"/>
</dbReference>
<evidence type="ECO:0000256" key="1">
    <source>
        <dbReference type="ARBA" id="ARBA00004123"/>
    </source>
</evidence>
<feature type="domain" description="BZIP" evidence="6">
    <location>
        <begin position="268"/>
        <end position="313"/>
    </location>
</feature>
<evidence type="ECO:0000256" key="3">
    <source>
        <dbReference type="ARBA" id="ARBA00023242"/>
    </source>
</evidence>
<dbReference type="PROSITE" id="PS00036">
    <property type="entry name" value="BZIP_BASIC"/>
    <property type="match status" value="1"/>
</dbReference>
<dbReference type="SMART" id="SM00338">
    <property type="entry name" value="BRLZ"/>
    <property type="match status" value="1"/>
</dbReference>
<keyword evidence="7" id="KW-1185">Reference proteome</keyword>
<feature type="compositionally biased region" description="Gly residues" evidence="5">
    <location>
        <begin position="236"/>
        <end position="250"/>
    </location>
</feature>
<comment type="subcellular location">
    <subcellularLocation>
        <location evidence="1">Nucleus</location>
    </subcellularLocation>
</comment>
<feature type="region of interest" description="Disordered" evidence="5">
    <location>
        <begin position="1"/>
        <end position="69"/>
    </location>
</feature>
<proteinExistence type="predicted"/>
<dbReference type="Proteomes" id="UP001652660">
    <property type="component" value="Chromosome 2e"/>
</dbReference>
<evidence type="ECO:0000256" key="2">
    <source>
        <dbReference type="ARBA" id="ARBA00023125"/>
    </source>
</evidence>
<dbReference type="Gene3D" id="1.20.5.170">
    <property type="match status" value="1"/>
</dbReference>
<keyword evidence="4" id="KW-0175">Coiled coil</keyword>
<dbReference type="PANTHER" id="PTHR22952">
    <property type="entry name" value="CAMP-RESPONSE ELEMENT BINDING PROTEIN-RELATED"/>
    <property type="match status" value="1"/>
</dbReference>
<dbReference type="SUPFAM" id="SSF57959">
    <property type="entry name" value="Leucine zipper domain"/>
    <property type="match status" value="1"/>
</dbReference>
<keyword evidence="2" id="KW-0238">DNA-binding</keyword>
<sequence length="407" mass="43129">MASSKVMSSTSPANPDLPRHSTSTATTSSTCSTSTTGLLQHSSAVFHPPPPHQQPQAHHHLLHHSDDHSFGSMNMEEILKNIYSDPDTLASAVDGDGSLPAVGAGRNNNVGEVGSKTVDEVWKEIVSGGGAAAGGGGGSHEPRMTLEDFLTKAGAVSEEDVRVPGVSSPAPPPVPAPAVGGGGGGGYGMEVIMNAAAAGVQFPPVVHMQNAPGGFGMESQLGFGNRMVPAGAAGQIRGGAGGTGGGSGSGRGKRRAPPVEDVALDKATQQKQRRMIKNRESAARSRERKQAYTVELESLVTQLEEENARLLKEEADQKKKRFKQTKWTLHACERYGIALHMVVKFLFNYTFQSMTNSQNRYANSFAPSPSVSIPGIFTISSLRGIHAIRQQMQPELLFCINFLILWN</sequence>
<feature type="compositionally biased region" description="Polar residues" evidence="5">
    <location>
        <begin position="1"/>
        <end position="13"/>
    </location>
</feature>
<dbReference type="GeneID" id="140036821"/>
<evidence type="ECO:0000313" key="8">
    <source>
        <dbReference type="RefSeq" id="XP_071935808.1"/>
    </source>
</evidence>
<dbReference type="InterPro" id="IPR043452">
    <property type="entry name" value="BZIP46-like"/>
</dbReference>